<proteinExistence type="predicted"/>
<name>C5KKE5_PERM5</name>
<reference evidence="1 2" key="1">
    <citation type="submission" date="2008-07" db="EMBL/GenBank/DDBJ databases">
        <authorList>
            <person name="El-Sayed N."/>
            <person name="Caler E."/>
            <person name="Inman J."/>
            <person name="Amedeo P."/>
            <person name="Hass B."/>
            <person name="Wortman J."/>
        </authorList>
    </citation>
    <scope>NUCLEOTIDE SEQUENCE [LARGE SCALE GENOMIC DNA]</scope>
    <source>
        <strain evidence="2">ATCC 50983 / TXsc</strain>
    </source>
</reference>
<dbReference type="InParanoid" id="C5KKE5"/>
<evidence type="ECO:0000313" key="2">
    <source>
        <dbReference type="Proteomes" id="UP000007800"/>
    </source>
</evidence>
<organism evidence="2">
    <name type="scientific">Perkinsus marinus (strain ATCC 50983 / TXsc)</name>
    <dbReference type="NCBI Taxonomy" id="423536"/>
    <lineage>
        <taxon>Eukaryota</taxon>
        <taxon>Sar</taxon>
        <taxon>Alveolata</taxon>
        <taxon>Perkinsozoa</taxon>
        <taxon>Perkinsea</taxon>
        <taxon>Perkinsida</taxon>
        <taxon>Perkinsidae</taxon>
        <taxon>Perkinsus</taxon>
    </lineage>
</organism>
<evidence type="ECO:0000313" key="1">
    <source>
        <dbReference type="EMBL" id="EER15057.1"/>
    </source>
</evidence>
<dbReference type="AlphaFoldDB" id="C5KKE5"/>
<accession>C5KKE5</accession>
<sequence length="69" mass="7666">MPLPYMIFWLRPVATALSFARQNPKVIHAILTTTIWVTLKVHSLVLAFREMAEALGIDLQALEAASAFA</sequence>
<dbReference type="EMBL" id="GG673688">
    <property type="protein sequence ID" value="EER15057.1"/>
    <property type="molecule type" value="Genomic_DNA"/>
</dbReference>
<dbReference type="RefSeq" id="XP_002783261.1">
    <property type="nucleotide sequence ID" value="XM_002783215.1"/>
</dbReference>
<dbReference type="Proteomes" id="UP000007800">
    <property type="component" value="Unassembled WGS sequence"/>
</dbReference>
<keyword evidence="2" id="KW-1185">Reference proteome</keyword>
<dbReference type="GeneID" id="9061941"/>
<protein>
    <submittedName>
        <fullName evidence="1">Uncharacterized protein</fullName>
    </submittedName>
</protein>
<gene>
    <name evidence="1" type="ORF">Pmar_PMAR023383</name>
</gene>